<evidence type="ECO:0000313" key="10">
    <source>
        <dbReference type="Proteomes" id="UP000184386"/>
    </source>
</evidence>
<name>A0A1M6W3F8_9FIRM</name>
<dbReference type="CDD" id="cd06261">
    <property type="entry name" value="TM_PBP2"/>
    <property type="match status" value="1"/>
</dbReference>
<dbReference type="OrthoDB" id="157184at2"/>
<dbReference type="GO" id="GO:0005886">
    <property type="term" value="C:plasma membrane"/>
    <property type="evidence" value="ECO:0007669"/>
    <property type="project" value="UniProtKB-SubCell"/>
</dbReference>
<feature type="transmembrane region" description="Helical" evidence="7">
    <location>
        <begin position="82"/>
        <end position="101"/>
    </location>
</feature>
<evidence type="ECO:0000256" key="6">
    <source>
        <dbReference type="ARBA" id="ARBA00023136"/>
    </source>
</evidence>
<dbReference type="InterPro" id="IPR000515">
    <property type="entry name" value="MetI-like"/>
</dbReference>
<dbReference type="PROSITE" id="PS50928">
    <property type="entry name" value="ABC_TM1"/>
    <property type="match status" value="1"/>
</dbReference>
<dbReference type="Proteomes" id="UP000184386">
    <property type="component" value="Unassembled WGS sequence"/>
</dbReference>
<dbReference type="Gene3D" id="1.10.3720.10">
    <property type="entry name" value="MetI-like"/>
    <property type="match status" value="1"/>
</dbReference>
<dbReference type="STRING" id="1121322.SAMN02745136_03560"/>
<evidence type="ECO:0000256" key="1">
    <source>
        <dbReference type="ARBA" id="ARBA00004651"/>
    </source>
</evidence>
<evidence type="ECO:0000313" key="9">
    <source>
        <dbReference type="EMBL" id="SHK88055.1"/>
    </source>
</evidence>
<gene>
    <name evidence="9" type="ORF">SAMN02745136_03560</name>
</gene>
<evidence type="ECO:0000256" key="7">
    <source>
        <dbReference type="RuleBase" id="RU363032"/>
    </source>
</evidence>
<accession>A0A1M6W3F8</accession>
<evidence type="ECO:0000259" key="8">
    <source>
        <dbReference type="PROSITE" id="PS50928"/>
    </source>
</evidence>
<feature type="transmembrane region" description="Helical" evidence="7">
    <location>
        <begin position="262"/>
        <end position="281"/>
    </location>
</feature>
<feature type="transmembrane region" description="Helical" evidence="7">
    <location>
        <begin position="144"/>
        <end position="165"/>
    </location>
</feature>
<reference evidence="9 10" key="1">
    <citation type="submission" date="2016-11" db="EMBL/GenBank/DDBJ databases">
        <authorList>
            <person name="Jaros S."/>
            <person name="Januszkiewicz K."/>
            <person name="Wedrychowicz H."/>
        </authorList>
    </citation>
    <scope>NUCLEOTIDE SEQUENCE [LARGE SCALE GENOMIC DNA]</scope>
    <source>
        <strain evidence="9 10">DSM 15929</strain>
    </source>
</reference>
<evidence type="ECO:0000256" key="5">
    <source>
        <dbReference type="ARBA" id="ARBA00022989"/>
    </source>
</evidence>
<sequence>MKKNKVKQSRGYCVFQVFNVIILVLICWACLYPFLNTFATSLSSNSAVLRGEVGILPKGWDMEAYKRIVKDMDFYIGYKNTIIYTLVGTLLSLIMTVAAAYPLARRGLVGKKYIMFLFVFTMYFGGGMIPSFLLIKNLHLMNTIWAIVLPGSLSVYNMLIMRTFFYGIPESLTEAAKIDGIGDFGLLMKIIMPLSKPILATMTLFYAVGYWNDWFSALIYMSDSTKHPVTLYLRSIVMGLTKQAMSGNISGTDAADVAGKTVQGATVMLVTIPILCIYPFVQKYFVTGVMLGSVKE</sequence>
<feature type="domain" description="ABC transmembrane type-1" evidence="8">
    <location>
        <begin position="78"/>
        <end position="279"/>
    </location>
</feature>
<evidence type="ECO:0000256" key="3">
    <source>
        <dbReference type="ARBA" id="ARBA00022475"/>
    </source>
</evidence>
<comment type="similarity">
    <text evidence="7">Belongs to the binding-protein-dependent transport system permease family.</text>
</comment>
<dbReference type="EMBL" id="FRAC01000019">
    <property type="protein sequence ID" value="SHK88055.1"/>
    <property type="molecule type" value="Genomic_DNA"/>
</dbReference>
<dbReference type="GO" id="GO:0055085">
    <property type="term" value="P:transmembrane transport"/>
    <property type="evidence" value="ECO:0007669"/>
    <property type="project" value="InterPro"/>
</dbReference>
<feature type="transmembrane region" description="Helical" evidence="7">
    <location>
        <begin position="12"/>
        <end position="35"/>
    </location>
</feature>
<dbReference type="InterPro" id="IPR035906">
    <property type="entry name" value="MetI-like_sf"/>
</dbReference>
<keyword evidence="3" id="KW-1003">Cell membrane</keyword>
<keyword evidence="5 7" id="KW-1133">Transmembrane helix</keyword>
<feature type="transmembrane region" description="Helical" evidence="7">
    <location>
        <begin position="113"/>
        <end position="132"/>
    </location>
</feature>
<comment type="subcellular location">
    <subcellularLocation>
        <location evidence="1 7">Cell membrane</location>
        <topology evidence="1 7">Multi-pass membrane protein</topology>
    </subcellularLocation>
</comment>
<dbReference type="SUPFAM" id="SSF161098">
    <property type="entry name" value="MetI-like"/>
    <property type="match status" value="1"/>
</dbReference>
<dbReference type="PANTHER" id="PTHR43744:SF9">
    <property type="entry name" value="POLYGALACTURONAN_RHAMNOGALACTURONAN TRANSPORT SYSTEM PERMEASE PROTEIN YTCP"/>
    <property type="match status" value="1"/>
</dbReference>
<keyword evidence="10" id="KW-1185">Reference proteome</keyword>
<keyword evidence="2 7" id="KW-0813">Transport</keyword>
<organism evidence="9 10">
    <name type="scientific">Anaerocolumna jejuensis DSM 15929</name>
    <dbReference type="NCBI Taxonomy" id="1121322"/>
    <lineage>
        <taxon>Bacteria</taxon>
        <taxon>Bacillati</taxon>
        <taxon>Bacillota</taxon>
        <taxon>Clostridia</taxon>
        <taxon>Lachnospirales</taxon>
        <taxon>Lachnospiraceae</taxon>
        <taxon>Anaerocolumna</taxon>
    </lineage>
</organism>
<dbReference type="RefSeq" id="WP_084124409.1">
    <property type="nucleotide sequence ID" value="NZ_FRAC01000019.1"/>
</dbReference>
<keyword evidence="6 7" id="KW-0472">Membrane</keyword>
<dbReference type="AlphaFoldDB" id="A0A1M6W3F8"/>
<evidence type="ECO:0000256" key="2">
    <source>
        <dbReference type="ARBA" id="ARBA00022448"/>
    </source>
</evidence>
<dbReference type="Pfam" id="PF00528">
    <property type="entry name" value="BPD_transp_1"/>
    <property type="match status" value="1"/>
</dbReference>
<evidence type="ECO:0000256" key="4">
    <source>
        <dbReference type="ARBA" id="ARBA00022692"/>
    </source>
</evidence>
<dbReference type="PANTHER" id="PTHR43744">
    <property type="entry name" value="ABC TRANSPORTER PERMEASE PROTEIN MG189-RELATED-RELATED"/>
    <property type="match status" value="1"/>
</dbReference>
<feature type="transmembrane region" description="Helical" evidence="7">
    <location>
        <begin position="186"/>
        <end position="208"/>
    </location>
</feature>
<keyword evidence="4 7" id="KW-0812">Transmembrane</keyword>
<proteinExistence type="inferred from homology"/>
<protein>
    <submittedName>
        <fullName evidence="9">Carbohydrate ABC transporter membrane protein 2, CUT1 family (TC 3.A.1.1.-)</fullName>
    </submittedName>
</protein>